<keyword evidence="1" id="KW-0175">Coiled coil</keyword>
<evidence type="ECO:0000313" key="3">
    <source>
        <dbReference type="EMBL" id="PQV63257.1"/>
    </source>
</evidence>
<proteinExistence type="predicted"/>
<dbReference type="Pfam" id="PF24481">
    <property type="entry name" value="CT398_CC"/>
    <property type="match status" value="1"/>
</dbReference>
<comment type="caution">
    <text evidence="3">The sequence shown here is derived from an EMBL/GenBank/DDBJ whole genome shotgun (WGS) entry which is preliminary data.</text>
</comment>
<dbReference type="EMBL" id="NIGF01000014">
    <property type="protein sequence ID" value="PQV63257.1"/>
    <property type="molecule type" value="Genomic_DNA"/>
</dbReference>
<evidence type="ECO:0000313" key="4">
    <source>
        <dbReference type="Proteomes" id="UP000237684"/>
    </source>
</evidence>
<evidence type="ECO:0000256" key="1">
    <source>
        <dbReference type="SAM" id="Coils"/>
    </source>
</evidence>
<dbReference type="OrthoDB" id="260976at2"/>
<dbReference type="InterPro" id="IPR056003">
    <property type="entry name" value="CT398_CC_hairpin"/>
</dbReference>
<dbReference type="Proteomes" id="UP000237684">
    <property type="component" value="Unassembled WGS sequence"/>
</dbReference>
<organism evidence="3 4">
    <name type="scientific">Abditibacterium utsteinense</name>
    <dbReference type="NCBI Taxonomy" id="1960156"/>
    <lineage>
        <taxon>Bacteria</taxon>
        <taxon>Pseudomonadati</taxon>
        <taxon>Abditibacteriota</taxon>
        <taxon>Abditibacteriia</taxon>
        <taxon>Abditibacteriales</taxon>
        <taxon>Abditibacteriaceae</taxon>
        <taxon>Abditibacterium</taxon>
    </lineage>
</organism>
<sequence length="228" mass="25007">MNRALLELQEIDNQITSFTRDKSRLDDGTNARAARDEIAKNLAQTTLESQKSSAARAGAELELQTAETKIALQQKRLMNASSAHEITALERDIAALGRARGDLDENILTLMDAGETLSAQIAQLEAQLQKTRAQVEKIETDFADNSARLERSLKAAREKRVEAQSALSPAENEKFEAFAKKLDGVAVSKVIKGNCSVCGAAILQFTLREAKNQQFPTCENCGRLIFVE</sequence>
<reference evidence="3 4" key="1">
    <citation type="journal article" date="2018" name="Syst. Appl. Microbiol.">
        <title>Abditibacterium utsteinense sp. nov., the first cultivated member of candidate phylum FBP, isolated from ice-free Antarctic soil samples.</title>
        <authorList>
            <person name="Tahon G."/>
            <person name="Tytgat B."/>
            <person name="Lebbe L."/>
            <person name="Carlier A."/>
            <person name="Willems A."/>
        </authorList>
    </citation>
    <scope>NUCLEOTIDE SEQUENCE [LARGE SCALE GENOMIC DNA]</scope>
    <source>
        <strain evidence="3 4">LMG 29911</strain>
    </source>
</reference>
<dbReference type="RefSeq" id="WP_106380670.1">
    <property type="nucleotide sequence ID" value="NZ_NIGF01000014.1"/>
</dbReference>
<feature type="coiled-coil region" evidence="1">
    <location>
        <begin position="114"/>
        <end position="173"/>
    </location>
</feature>
<dbReference type="Gene3D" id="1.10.287.1490">
    <property type="match status" value="1"/>
</dbReference>
<feature type="domain" description="CT398-like coiled coil hairpin" evidence="2">
    <location>
        <begin position="8"/>
        <end position="168"/>
    </location>
</feature>
<keyword evidence="4" id="KW-1185">Reference proteome</keyword>
<evidence type="ECO:0000259" key="2">
    <source>
        <dbReference type="Pfam" id="PF24481"/>
    </source>
</evidence>
<gene>
    <name evidence="3" type="ORF">B1R32_11483</name>
</gene>
<dbReference type="InParanoid" id="A0A2S8SR34"/>
<dbReference type="AlphaFoldDB" id="A0A2S8SR34"/>
<accession>A0A2S8SR34</accession>
<protein>
    <submittedName>
        <fullName evidence="3">Putative nucleic acid-binding protein, contains Zn-ribbon domain</fullName>
    </submittedName>
</protein>
<name>A0A2S8SR34_9BACT</name>